<dbReference type="PANTHER" id="PTHR24179:SF29">
    <property type="entry name" value="LD46604P"/>
    <property type="match status" value="1"/>
</dbReference>
<dbReference type="OMA" id="ACTCGHT"/>
<dbReference type="Proteomes" id="UP000015102">
    <property type="component" value="Unassembled WGS sequence"/>
</dbReference>
<reference evidence="3" key="2">
    <citation type="submission" date="2015-06" db="UniProtKB">
        <authorList>
            <consortium name="EnsemblMetazoa"/>
        </authorList>
    </citation>
    <scope>IDENTIFICATION</scope>
</reference>
<feature type="repeat" description="ANK" evidence="2">
    <location>
        <begin position="87"/>
        <end position="119"/>
    </location>
</feature>
<evidence type="ECO:0000256" key="2">
    <source>
        <dbReference type="PROSITE-ProRule" id="PRU00023"/>
    </source>
</evidence>
<dbReference type="Gene3D" id="1.25.40.20">
    <property type="entry name" value="Ankyrin repeat-containing domain"/>
    <property type="match status" value="2"/>
</dbReference>
<dbReference type="PRINTS" id="PR01415">
    <property type="entry name" value="ANKYRIN"/>
</dbReference>
<dbReference type="EMBL" id="CAQQ02393173">
    <property type="status" value="NOT_ANNOTATED_CDS"/>
    <property type="molecule type" value="Genomic_DNA"/>
</dbReference>
<dbReference type="SUPFAM" id="SSF48403">
    <property type="entry name" value="Ankyrin repeat"/>
    <property type="match status" value="1"/>
</dbReference>
<dbReference type="PROSITE" id="PS50088">
    <property type="entry name" value="ANK_REPEAT"/>
    <property type="match status" value="4"/>
</dbReference>
<proteinExistence type="predicted"/>
<dbReference type="HOGENOM" id="CLU_000134_54_3_1"/>
<dbReference type="GO" id="GO:0017020">
    <property type="term" value="F:myosin phosphatase regulator activity"/>
    <property type="evidence" value="ECO:0007669"/>
    <property type="project" value="TreeGrafter"/>
</dbReference>
<dbReference type="SMART" id="SM00248">
    <property type="entry name" value="ANK"/>
    <property type="match status" value="4"/>
</dbReference>
<dbReference type="GO" id="GO:0004857">
    <property type="term" value="F:enzyme inhibitor activity"/>
    <property type="evidence" value="ECO:0007669"/>
    <property type="project" value="TreeGrafter"/>
</dbReference>
<protein>
    <submittedName>
        <fullName evidence="3">Uncharacterized protein</fullName>
    </submittedName>
</protein>
<dbReference type="PROSITE" id="PS50297">
    <property type="entry name" value="ANK_REP_REGION"/>
    <property type="match status" value="4"/>
</dbReference>
<dbReference type="FunFam" id="1.25.40.20:FF:000198">
    <property type="entry name" value="Myosin binding subunit, isoform P"/>
    <property type="match status" value="1"/>
</dbReference>
<dbReference type="AlphaFoldDB" id="T1GSG2"/>
<feature type="repeat" description="ANK" evidence="2">
    <location>
        <begin position="54"/>
        <end position="86"/>
    </location>
</feature>
<dbReference type="InterPro" id="IPR002110">
    <property type="entry name" value="Ankyrin_rpt"/>
</dbReference>
<dbReference type="GO" id="GO:0005737">
    <property type="term" value="C:cytoplasm"/>
    <property type="evidence" value="ECO:0007669"/>
    <property type="project" value="TreeGrafter"/>
</dbReference>
<accession>T1GSG2</accession>
<dbReference type="Pfam" id="PF12796">
    <property type="entry name" value="Ank_2"/>
    <property type="match status" value="2"/>
</dbReference>
<evidence type="ECO:0000313" key="3">
    <source>
        <dbReference type="EnsemblMetazoa" id="MESCA006620-PA"/>
    </source>
</evidence>
<organism evidence="3 4">
    <name type="scientific">Megaselia scalaris</name>
    <name type="common">Humpbacked fly</name>
    <name type="synonym">Phora scalaris</name>
    <dbReference type="NCBI Taxonomy" id="36166"/>
    <lineage>
        <taxon>Eukaryota</taxon>
        <taxon>Metazoa</taxon>
        <taxon>Ecdysozoa</taxon>
        <taxon>Arthropoda</taxon>
        <taxon>Hexapoda</taxon>
        <taxon>Insecta</taxon>
        <taxon>Pterygota</taxon>
        <taxon>Neoptera</taxon>
        <taxon>Endopterygota</taxon>
        <taxon>Diptera</taxon>
        <taxon>Brachycera</taxon>
        <taxon>Muscomorpha</taxon>
        <taxon>Platypezoidea</taxon>
        <taxon>Phoridae</taxon>
        <taxon>Megaseliini</taxon>
        <taxon>Megaselia</taxon>
    </lineage>
</organism>
<evidence type="ECO:0000256" key="1">
    <source>
        <dbReference type="ARBA" id="ARBA00022737"/>
    </source>
</evidence>
<dbReference type="EnsemblMetazoa" id="MESCA006620-RA">
    <property type="protein sequence ID" value="MESCA006620-PA"/>
    <property type="gene ID" value="MESCA006620"/>
</dbReference>
<dbReference type="InterPro" id="IPR036770">
    <property type="entry name" value="Ankyrin_rpt-contain_sf"/>
</dbReference>
<evidence type="ECO:0000313" key="4">
    <source>
        <dbReference type="Proteomes" id="UP000015102"/>
    </source>
</evidence>
<keyword evidence="1" id="KW-0677">Repeat</keyword>
<reference evidence="4" key="1">
    <citation type="submission" date="2013-02" db="EMBL/GenBank/DDBJ databases">
        <authorList>
            <person name="Hughes D."/>
        </authorList>
    </citation>
    <scope>NUCLEOTIDE SEQUENCE</scope>
    <source>
        <strain>Durham</strain>
        <strain evidence="4">NC isolate 2 -- Noor lab</strain>
    </source>
</reference>
<feature type="repeat" description="ANK" evidence="2">
    <location>
        <begin position="182"/>
        <end position="214"/>
    </location>
</feature>
<dbReference type="InterPro" id="IPR051226">
    <property type="entry name" value="PP1_Regulatory_Subunit"/>
</dbReference>
<sequence length="302" mass="33606">MNQKNNIPMNTHSKKNVNFENSVVLLEAASRNDIAEVADLLSSKQISPNVCNEDGLTALHQCCIDNKVDMLKLLIEHGANVNAEDSDKWTPLHAAATCGHLTLVKLLIAHGANLLAVNTDGNMPYDLCDEEECLDYIEYEMSERSITQELIDDIRSSTEKKMLNDLICIANDGGDVEFIGKQGESPLHTACANGYVSVVEFLLSQHVNPDATDKDLWTPVHAAACWGHLEVLELLAQYGADLNMENKDGETPTDICEDLEIRERLEQLKFEQENKKIADAQKERLNGLNQIILGRNRLDARP</sequence>
<dbReference type="PANTHER" id="PTHR24179">
    <property type="entry name" value="PROTEIN PHOSPHATASE 1 REGULATORY SUBUNIT 12"/>
    <property type="match status" value="1"/>
</dbReference>
<dbReference type="STRING" id="36166.T1GSG2"/>
<feature type="repeat" description="ANK" evidence="2">
    <location>
        <begin position="215"/>
        <end position="247"/>
    </location>
</feature>
<keyword evidence="2" id="KW-0040">ANK repeat</keyword>
<name>T1GSG2_MEGSC</name>
<keyword evidence="4" id="KW-1185">Reference proteome</keyword>